<evidence type="ECO:0000313" key="12">
    <source>
        <dbReference type="EMBL" id="JAT64336.1"/>
    </source>
</evidence>
<evidence type="ECO:0000256" key="5">
    <source>
        <dbReference type="ARBA" id="ARBA00022741"/>
    </source>
</evidence>
<evidence type="ECO:0000259" key="11">
    <source>
        <dbReference type="PROSITE" id="PS50011"/>
    </source>
</evidence>
<evidence type="ECO:0000256" key="1">
    <source>
        <dbReference type="ARBA" id="ARBA00009903"/>
    </source>
</evidence>
<dbReference type="FunFam" id="1.10.510.10:FF:000294">
    <property type="entry name" value="Serine/threonine-protein kinase OXI1"/>
    <property type="match status" value="1"/>
</dbReference>
<evidence type="ECO:0000256" key="4">
    <source>
        <dbReference type="ARBA" id="ARBA00022679"/>
    </source>
</evidence>
<feature type="region of interest" description="Disordered" evidence="10">
    <location>
        <begin position="423"/>
        <end position="442"/>
    </location>
</feature>
<evidence type="ECO:0000256" key="2">
    <source>
        <dbReference type="ARBA" id="ARBA00012513"/>
    </source>
</evidence>
<dbReference type="InterPro" id="IPR011009">
    <property type="entry name" value="Kinase-like_dom_sf"/>
</dbReference>
<organism evidence="12">
    <name type="scientific">Anthurium amnicola</name>
    <dbReference type="NCBI Taxonomy" id="1678845"/>
    <lineage>
        <taxon>Eukaryota</taxon>
        <taxon>Viridiplantae</taxon>
        <taxon>Streptophyta</taxon>
        <taxon>Embryophyta</taxon>
        <taxon>Tracheophyta</taxon>
        <taxon>Spermatophyta</taxon>
        <taxon>Magnoliopsida</taxon>
        <taxon>Liliopsida</taxon>
        <taxon>Araceae</taxon>
        <taxon>Pothoideae</taxon>
        <taxon>Potheae</taxon>
        <taxon>Anthurium</taxon>
    </lineage>
</organism>
<evidence type="ECO:0000256" key="6">
    <source>
        <dbReference type="ARBA" id="ARBA00022777"/>
    </source>
</evidence>
<evidence type="ECO:0000256" key="7">
    <source>
        <dbReference type="ARBA" id="ARBA00022840"/>
    </source>
</evidence>
<keyword evidence="3" id="KW-0723">Serine/threonine-protein kinase</keyword>
<evidence type="ECO:0000256" key="3">
    <source>
        <dbReference type="ARBA" id="ARBA00022527"/>
    </source>
</evidence>
<comment type="similarity">
    <text evidence="1">Belongs to the protein kinase superfamily. AGC Ser/Thr protein kinase family.</text>
</comment>
<reference evidence="12" key="1">
    <citation type="submission" date="2015-07" db="EMBL/GenBank/DDBJ databases">
        <title>Transcriptome Assembly of Anthurium amnicola.</title>
        <authorList>
            <person name="Suzuki J."/>
        </authorList>
    </citation>
    <scope>NUCLEOTIDE SEQUENCE</scope>
</reference>
<protein>
    <recommendedName>
        <fullName evidence="2">non-specific serine/threonine protein kinase</fullName>
        <ecNumber evidence="2">2.7.11.1</ecNumber>
    </recommendedName>
</protein>
<proteinExistence type="inferred from homology"/>
<evidence type="ECO:0000256" key="10">
    <source>
        <dbReference type="SAM" id="MobiDB-lite"/>
    </source>
</evidence>
<dbReference type="SUPFAM" id="SSF56112">
    <property type="entry name" value="Protein kinase-like (PK-like)"/>
    <property type="match status" value="1"/>
</dbReference>
<feature type="region of interest" description="Disordered" evidence="10">
    <location>
        <begin position="203"/>
        <end position="273"/>
    </location>
</feature>
<comment type="catalytic activity">
    <reaction evidence="9">
        <text>L-seryl-[protein] + ATP = O-phospho-L-seryl-[protein] + ADP + H(+)</text>
        <dbReference type="Rhea" id="RHEA:17989"/>
        <dbReference type="Rhea" id="RHEA-COMP:9863"/>
        <dbReference type="Rhea" id="RHEA-COMP:11604"/>
        <dbReference type="ChEBI" id="CHEBI:15378"/>
        <dbReference type="ChEBI" id="CHEBI:29999"/>
        <dbReference type="ChEBI" id="CHEBI:30616"/>
        <dbReference type="ChEBI" id="CHEBI:83421"/>
        <dbReference type="ChEBI" id="CHEBI:456216"/>
        <dbReference type="EC" id="2.7.11.1"/>
    </reaction>
</comment>
<feature type="non-terminal residue" evidence="12">
    <location>
        <position position="1"/>
    </location>
</feature>
<dbReference type="GO" id="GO:0005524">
    <property type="term" value="F:ATP binding"/>
    <property type="evidence" value="ECO:0007669"/>
    <property type="project" value="UniProtKB-KW"/>
</dbReference>
<dbReference type="PANTHER" id="PTHR45637">
    <property type="entry name" value="FLIPPASE KINASE 1-RELATED"/>
    <property type="match status" value="1"/>
</dbReference>
<keyword evidence="5" id="KW-0547">Nucleotide-binding</keyword>
<accession>A0A1D1ZBN8</accession>
<dbReference type="EC" id="2.7.11.1" evidence="2"/>
<comment type="catalytic activity">
    <reaction evidence="8">
        <text>L-threonyl-[protein] + ATP = O-phospho-L-threonyl-[protein] + ADP + H(+)</text>
        <dbReference type="Rhea" id="RHEA:46608"/>
        <dbReference type="Rhea" id="RHEA-COMP:11060"/>
        <dbReference type="Rhea" id="RHEA-COMP:11605"/>
        <dbReference type="ChEBI" id="CHEBI:15378"/>
        <dbReference type="ChEBI" id="CHEBI:30013"/>
        <dbReference type="ChEBI" id="CHEBI:30616"/>
        <dbReference type="ChEBI" id="CHEBI:61977"/>
        <dbReference type="ChEBI" id="CHEBI:456216"/>
        <dbReference type="EC" id="2.7.11.1"/>
    </reaction>
</comment>
<feature type="compositionally biased region" description="Low complexity" evidence="10">
    <location>
        <begin position="249"/>
        <end position="258"/>
    </location>
</feature>
<gene>
    <name evidence="12" type="primary">OXI1_0</name>
    <name evidence="12" type="ORF">g.71009</name>
</gene>
<dbReference type="PROSITE" id="PS50011">
    <property type="entry name" value="PROTEIN_KINASE_DOM"/>
    <property type="match status" value="1"/>
</dbReference>
<evidence type="ECO:0000256" key="9">
    <source>
        <dbReference type="ARBA" id="ARBA00048679"/>
    </source>
</evidence>
<keyword evidence="6 12" id="KW-0418">Kinase</keyword>
<dbReference type="GO" id="GO:0004674">
    <property type="term" value="F:protein serine/threonine kinase activity"/>
    <property type="evidence" value="ECO:0007669"/>
    <property type="project" value="UniProtKB-KW"/>
</dbReference>
<dbReference type="Gene3D" id="3.30.200.20">
    <property type="entry name" value="Phosphorylase Kinase, domain 1"/>
    <property type="match status" value="1"/>
</dbReference>
<dbReference type="EMBL" id="GDJX01003600">
    <property type="protein sequence ID" value="JAT64336.1"/>
    <property type="molecule type" value="Transcribed_RNA"/>
</dbReference>
<keyword evidence="7" id="KW-0067">ATP-binding</keyword>
<dbReference type="AlphaFoldDB" id="A0A1D1ZBN8"/>
<feature type="region of interest" description="Disordered" evidence="10">
    <location>
        <begin position="385"/>
        <end position="405"/>
    </location>
</feature>
<feature type="compositionally biased region" description="Acidic residues" evidence="10">
    <location>
        <begin position="395"/>
        <end position="405"/>
    </location>
</feature>
<dbReference type="SMART" id="SM00220">
    <property type="entry name" value="S_TKc"/>
    <property type="match status" value="1"/>
</dbReference>
<sequence length="458" mass="49919">VSLSLSISEQRGRGALFCTPDPPSPRPAVLMEVGPPPPPPLDLRELRAVSVLGRGAKGVVFLVREARSGRALALKAISRSTAERKARVGVAEDGYRRIWFERDVLGALRHPFLPELRGVVSTDSIVGFVMDRCAGGDLGTLRKRQTEKMFSDDVIRFYAAELVLALEHLHGQGIVYRDLKPENVLIQDSGHLMLVDFDLSARLPTGSPAVPPTPSRGQSESRRRSPPPASRSRLPPWFSCRSGMPPPDTSDSSSDAGGTSTGSGGSTPTMGKSNSFVGTEEYVAPEVILGSGHDFAVDWWGLGVVLYEMLYGRTPFRGQNRKETFYSILTKPPELVGETTPLRDLIGRLLEKEPRERIAGDAIKAHDFFRGLQWESLLDISRPPYIPPTAAPAPEQEEEEAAEEPIDVEKFVQEVFGTAATKEEGASAAAAPDGGKGGHWVDRLSNQHLRQPAEFLVF</sequence>
<dbReference type="FunFam" id="1.10.510.10:FF:000312">
    <property type="entry name" value="Serine/threonine-protein kinase OXI1"/>
    <property type="match status" value="1"/>
</dbReference>
<dbReference type="PROSITE" id="PS00108">
    <property type="entry name" value="PROTEIN_KINASE_ST"/>
    <property type="match status" value="1"/>
</dbReference>
<keyword evidence="4" id="KW-0808">Transferase</keyword>
<dbReference type="Gene3D" id="1.10.510.10">
    <property type="entry name" value="Transferase(Phosphotransferase) domain 1"/>
    <property type="match status" value="2"/>
</dbReference>
<dbReference type="InterPro" id="IPR000719">
    <property type="entry name" value="Prot_kinase_dom"/>
</dbReference>
<dbReference type="InterPro" id="IPR008271">
    <property type="entry name" value="Ser/Thr_kinase_AS"/>
</dbReference>
<name>A0A1D1ZBN8_9ARAE</name>
<evidence type="ECO:0000256" key="8">
    <source>
        <dbReference type="ARBA" id="ARBA00047899"/>
    </source>
</evidence>
<dbReference type="Pfam" id="PF00069">
    <property type="entry name" value="Pkinase"/>
    <property type="match status" value="2"/>
</dbReference>
<feature type="domain" description="Protein kinase" evidence="11">
    <location>
        <begin position="46"/>
        <end position="369"/>
    </location>
</feature>